<evidence type="ECO:0000313" key="1">
    <source>
        <dbReference type="EMBL" id="QOR69439.1"/>
    </source>
</evidence>
<dbReference type="Gene3D" id="3.20.80.10">
    <property type="entry name" value="Regulatory factor, effector binding domain"/>
    <property type="match status" value="1"/>
</dbReference>
<name>A0A7M1SPF1_9MICO</name>
<dbReference type="EMBL" id="CP063169">
    <property type="protein sequence ID" value="QOR69439.1"/>
    <property type="molecule type" value="Genomic_DNA"/>
</dbReference>
<reference evidence="1 2" key="1">
    <citation type="submission" date="2020-10" db="EMBL/GenBank/DDBJ databases">
        <title>Haloactinobacterium sp. RN3S43, a bacterium isolated from saline soil.</title>
        <authorList>
            <person name="Sun J.-Q."/>
        </authorList>
    </citation>
    <scope>NUCLEOTIDE SEQUENCE [LARGE SCALE GENOMIC DNA]</scope>
    <source>
        <strain evidence="1 2">RN3S43</strain>
    </source>
</reference>
<sequence length="162" mass="18034">MTAFMVEDRAERWWVGVSMTAELAHWDRVNAHVPPIYGALAQAGETPLGGPIYQYRRLQTAADPMDVVVSVPVAAPVEIAGFETGSLPAGSYLVARPHGGPDALTQTHRAMWEWAQVQDLELAIDERADGIHWQARTEQFLTDPETEPDRSKWAVELAYLLR</sequence>
<protein>
    <recommendedName>
        <fullName evidence="3">GyrI-like domain-containing protein</fullName>
    </recommendedName>
</protein>
<dbReference type="RefSeq" id="WP_193495827.1">
    <property type="nucleotide sequence ID" value="NZ_CP063169.1"/>
</dbReference>
<evidence type="ECO:0000313" key="2">
    <source>
        <dbReference type="Proteomes" id="UP000593758"/>
    </source>
</evidence>
<dbReference type="KEGG" id="halt:IM660_12135"/>
<keyword evidence="2" id="KW-1185">Reference proteome</keyword>
<gene>
    <name evidence="1" type="ORF">IM660_12135</name>
</gene>
<organism evidence="1 2">
    <name type="scientific">Ruania alkalisoli</name>
    <dbReference type="NCBI Taxonomy" id="2779775"/>
    <lineage>
        <taxon>Bacteria</taxon>
        <taxon>Bacillati</taxon>
        <taxon>Actinomycetota</taxon>
        <taxon>Actinomycetes</taxon>
        <taxon>Micrococcales</taxon>
        <taxon>Ruaniaceae</taxon>
        <taxon>Ruania</taxon>
    </lineage>
</organism>
<proteinExistence type="predicted"/>
<accession>A0A7M1SPF1</accession>
<dbReference type="Proteomes" id="UP000593758">
    <property type="component" value="Chromosome"/>
</dbReference>
<dbReference type="InterPro" id="IPR011256">
    <property type="entry name" value="Reg_factor_effector_dom_sf"/>
</dbReference>
<dbReference type="SUPFAM" id="SSF55136">
    <property type="entry name" value="Probable bacterial effector-binding domain"/>
    <property type="match status" value="1"/>
</dbReference>
<dbReference type="AlphaFoldDB" id="A0A7M1SPF1"/>
<evidence type="ECO:0008006" key="3">
    <source>
        <dbReference type="Google" id="ProtNLM"/>
    </source>
</evidence>